<evidence type="ECO:0000256" key="2">
    <source>
        <dbReference type="ARBA" id="ARBA00023150"/>
    </source>
</evidence>
<dbReference type="GO" id="GO:0005829">
    <property type="term" value="C:cytosol"/>
    <property type="evidence" value="ECO:0007669"/>
    <property type="project" value="TreeGrafter"/>
</dbReference>
<proteinExistence type="inferred from homology"/>
<dbReference type="OrthoDB" id="205337at2157"/>
<dbReference type="RefSeq" id="WP_188786864.1">
    <property type="nucleotide sequence ID" value="NZ_BMOC01000008.1"/>
</dbReference>
<dbReference type="InterPro" id="IPR036425">
    <property type="entry name" value="MoaB/Mog-like_dom_sf"/>
</dbReference>
<dbReference type="EMBL" id="BMOC01000008">
    <property type="protein sequence ID" value="GGJ06824.1"/>
    <property type="molecule type" value="Genomic_DNA"/>
</dbReference>
<evidence type="ECO:0000256" key="1">
    <source>
        <dbReference type="ARBA" id="ARBA00006112"/>
    </source>
</evidence>
<evidence type="ECO:0000313" key="6">
    <source>
        <dbReference type="Proteomes" id="UP000653099"/>
    </source>
</evidence>
<dbReference type="SMART" id="SM00852">
    <property type="entry name" value="MoCF_biosynth"/>
    <property type="match status" value="1"/>
</dbReference>
<dbReference type="Proteomes" id="UP000653099">
    <property type="component" value="Unassembled WGS sequence"/>
</dbReference>
<feature type="compositionally biased region" description="Basic and acidic residues" evidence="3">
    <location>
        <begin position="30"/>
        <end position="61"/>
    </location>
</feature>
<dbReference type="PANTHER" id="PTHR43232:SF2">
    <property type="entry name" value="MOLYBDENUM COFACTOR BIOSYNTHESIS PROTEIN B"/>
    <property type="match status" value="1"/>
</dbReference>
<dbReference type="PROSITE" id="PS01078">
    <property type="entry name" value="MOCF_BIOSYNTHESIS_1"/>
    <property type="match status" value="1"/>
</dbReference>
<organism evidence="5 6">
    <name type="scientific">Halobellus salinus</name>
    <dbReference type="NCBI Taxonomy" id="931585"/>
    <lineage>
        <taxon>Archaea</taxon>
        <taxon>Methanobacteriati</taxon>
        <taxon>Methanobacteriota</taxon>
        <taxon>Stenosarchaea group</taxon>
        <taxon>Halobacteria</taxon>
        <taxon>Halobacteriales</taxon>
        <taxon>Haloferacaceae</taxon>
        <taxon>Halobellus</taxon>
    </lineage>
</organism>
<evidence type="ECO:0000256" key="3">
    <source>
        <dbReference type="SAM" id="MobiDB-lite"/>
    </source>
</evidence>
<name>A0A830EG33_9EURY</name>
<dbReference type="Pfam" id="PF00994">
    <property type="entry name" value="MoCF_biosynth"/>
    <property type="match status" value="1"/>
</dbReference>
<dbReference type="GO" id="GO:0006777">
    <property type="term" value="P:Mo-molybdopterin cofactor biosynthetic process"/>
    <property type="evidence" value="ECO:0007669"/>
    <property type="project" value="UniProtKB-KW"/>
</dbReference>
<reference evidence="5" key="2">
    <citation type="submission" date="2020-09" db="EMBL/GenBank/DDBJ databases">
        <authorList>
            <person name="Sun Q."/>
            <person name="Ohkuma M."/>
        </authorList>
    </citation>
    <scope>NUCLEOTIDE SEQUENCE</scope>
    <source>
        <strain evidence="5">JCM 14359</strain>
    </source>
</reference>
<keyword evidence="6" id="KW-1185">Reference proteome</keyword>
<sequence length="234" mass="24181">MADHGHSSDSGSHSSDSGSHNHGSGEGDGDENHGHSSDENHSHSSDENHSHSSDGDHDHGGHGHAHDHHAHDVKSLAAAVVTVSTSRTLDDDPAGDAISAAFDSAGHEVAVREVVGDDFDSLQSVVDRLAGRGDVDVVVTTGGTGVTPDDVTIEAVSGLFGKELPGFGELFRRRSEDEIGTRVVGTRATAGIVQGVPTFCLPGSENAARLGSEELIVPEAPHLTGLATRPDHEE</sequence>
<keyword evidence="2" id="KW-0501">Molybdenum cofactor biosynthesis</keyword>
<reference evidence="5" key="1">
    <citation type="journal article" date="2014" name="Int. J. Syst. Evol. Microbiol.">
        <title>Complete genome sequence of Corynebacterium casei LMG S-19264T (=DSM 44701T), isolated from a smear-ripened cheese.</title>
        <authorList>
            <consortium name="US DOE Joint Genome Institute (JGI-PGF)"/>
            <person name="Walter F."/>
            <person name="Albersmeier A."/>
            <person name="Kalinowski J."/>
            <person name="Ruckert C."/>
        </authorList>
    </citation>
    <scope>NUCLEOTIDE SEQUENCE</scope>
    <source>
        <strain evidence="5">JCM 14359</strain>
    </source>
</reference>
<protein>
    <recommendedName>
        <fullName evidence="4">MoaB/Mog domain-containing protein</fullName>
    </recommendedName>
</protein>
<dbReference type="InterPro" id="IPR001453">
    <property type="entry name" value="MoaB/Mog_dom"/>
</dbReference>
<comment type="similarity">
    <text evidence="1">Belongs to the MoaB/Mog family.</text>
</comment>
<accession>A0A830EG33</accession>
<dbReference type="InterPro" id="IPR012245">
    <property type="entry name" value="MoaB"/>
</dbReference>
<gene>
    <name evidence="5" type="ORF">GCM10008995_15890</name>
</gene>
<dbReference type="SUPFAM" id="SSF53218">
    <property type="entry name" value="Molybdenum cofactor biosynthesis proteins"/>
    <property type="match status" value="1"/>
</dbReference>
<dbReference type="AlphaFoldDB" id="A0A830EG33"/>
<feature type="compositionally biased region" description="Low complexity" evidence="3">
    <location>
        <begin position="8"/>
        <end position="22"/>
    </location>
</feature>
<comment type="caution">
    <text evidence="5">The sequence shown here is derived from an EMBL/GenBank/DDBJ whole genome shotgun (WGS) entry which is preliminary data.</text>
</comment>
<feature type="domain" description="MoaB/Mog" evidence="4">
    <location>
        <begin position="79"/>
        <end position="223"/>
    </location>
</feature>
<dbReference type="NCBIfam" id="TIGR00177">
    <property type="entry name" value="molyb_syn"/>
    <property type="match status" value="1"/>
</dbReference>
<dbReference type="PANTHER" id="PTHR43232">
    <property type="entry name" value="MOLYBDENUM COFACTOR BIOSYNTHESIS PROTEIN B"/>
    <property type="match status" value="1"/>
</dbReference>
<dbReference type="Gene3D" id="3.40.980.10">
    <property type="entry name" value="MoaB/Mog-like domain"/>
    <property type="match status" value="1"/>
</dbReference>
<dbReference type="InterPro" id="IPR008284">
    <property type="entry name" value="MoCF_biosynth_CS"/>
</dbReference>
<evidence type="ECO:0000259" key="4">
    <source>
        <dbReference type="SMART" id="SM00852"/>
    </source>
</evidence>
<evidence type="ECO:0000313" key="5">
    <source>
        <dbReference type="EMBL" id="GGJ06824.1"/>
    </source>
</evidence>
<feature type="region of interest" description="Disordered" evidence="3">
    <location>
        <begin position="1"/>
        <end position="71"/>
    </location>
</feature>